<dbReference type="Proteomes" id="UP000887574">
    <property type="component" value="Unplaced"/>
</dbReference>
<proteinExistence type="predicted"/>
<reference evidence="2" key="1">
    <citation type="submission" date="2022-11" db="UniProtKB">
        <authorList>
            <consortium name="WormBaseParasite"/>
        </authorList>
    </citation>
    <scope>IDENTIFICATION</scope>
</reference>
<evidence type="ECO:0000313" key="1">
    <source>
        <dbReference type="Proteomes" id="UP000887574"/>
    </source>
</evidence>
<protein>
    <submittedName>
        <fullName evidence="2">Uncharacterized protein</fullName>
    </submittedName>
</protein>
<sequence>MLFGGGLTLDFAENRVDFSQSLATTSITIELFRENNSLVSDLLAIVKLSRINAYVDVLKPIAEMVIDLQAEKEHTSNKILGHAVTIWLHLQAMMTLEDGCSLYRISLRQQHSCTRNFF</sequence>
<organism evidence="1 2">
    <name type="scientific">Ditylenchus dipsaci</name>
    <dbReference type="NCBI Taxonomy" id="166011"/>
    <lineage>
        <taxon>Eukaryota</taxon>
        <taxon>Metazoa</taxon>
        <taxon>Ecdysozoa</taxon>
        <taxon>Nematoda</taxon>
        <taxon>Chromadorea</taxon>
        <taxon>Rhabditida</taxon>
        <taxon>Tylenchina</taxon>
        <taxon>Tylenchomorpha</taxon>
        <taxon>Sphaerularioidea</taxon>
        <taxon>Anguinidae</taxon>
        <taxon>Anguininae</taxon>
        <taxon>Ditylenchus</taxon>
    </lineage>
</organism>
<dbReference type="AlphaFoldDB" id="A0A915EMH2"/>
<evidence type="ECO:0000313" key="2">
    <source>
        <dbReference type="WBParaSite" id="jg7832"/>
    </source>
</evidence>
<accession>A0A915EMH2</accession>
<name>A0A915EMH2_9BILA</name>
<dbReference type="WBParaSite" id="jg7832">
    <property type="protein sequence ID" value="jg7832"/>
    <property type="gene ID" value="jg7832"/>
</dbReference>
<keyword evidence="1" id="KW-1185">Reference proteome</keyword>